<keyword evidence="6 11" id="KW-0256">Endoplasmic reticulum</keyword>
<keyword evidence="8 11" id="KW-0472">Membrane</keyword>
<dbReference type="EMBL" id="PIXR01002732">
    <property type="protein sequence ID" value="TBT97830.1"/>
    <property type="molecule type" value="Genomic_DNA"/>
</dbReference>
<evidence type="ECO:0000256" key="8">
    <source>
        <dbReference type="ARBA" id="ARBA00023136"/>
    </source>
</evidence>
<evidence type="ECO:0000256" key="7">
    <source>
        <dbReference type="ARBA" id="ARBA00022989"/>
    </source>
</evidence>
<evidence type="ECO:0000256" key="13">
    <source>
        <dbReference type="SAM" id="Phobius"/>
    </source>
</evidence>
<evidence type="ECO:0000256" key="11">
    <source>
        <dbReference type="PIRNR" id="PIRNR000439"/>
    </source>
</evidence>
<feature type="transmembrane region" description="Helical" evidence="13">
    <location>
        <begin position="353"/>
        <end position="371"/>
    </location>
</feature>
<feature type="transmembrane region" description="Helical" evidence="13">
    <location>
        <begin position="204"/>
        <end position="226"/>
    </location>
</feature>
<comment type="caution">
    <text evidence="14">The sequence shown here is derived from an EMBL/GenBank/DDBJ whole genome shotgun (WGS) entry which is preliminary data.</text>
</comment>
<evidence type="ECO:0000256" key="3">
    <source>
        <dbReference type="ARBA" id="ARBA00009010"/>
    </source>
</evidence>
<dbReference type="VEuPathDB" id="MicrosporidiaDB:CWI39_2732p0010"/>
<dbReference type="Pfam" id="PF03062">
    <property type="entry name" value="MBOAT"/>
    <property type="match status" value="1"/>
</dbReference>
<evidence type="ECO:0000313" key="14">
    <source>
        <dbReference type="EMBL" id="TBT97830.1"/>
    </source>
</evidence>
<dbReference type="GO" id="GO:0019432">
    <property type="term" value="P:triglyceride biosynthetic process"/>
    <property type="evidence" value="ECO:0007669"/>
    <property type="project" value="TreeGrafter"/>
</dbReference>
<dbReference type="InterPro" id="IPR014371">
    <property type="entry name" value="Oat_ACAT_DAG_ARE"/>
</dbReference>
<keyword evidence="4 11" id="KW-0808">Transferase</keyword>
<evidence type="ECO:0000256" key="1">
    <source>
        <dbReference type="ARBA" id="ARBA00004477"/>
    </source>
</evidence>
<proteinExistence type="inferred from homology"/>
<dbReference type="PROSITE" id="PS51257">
    <property type="entry name" value="PROKAR_LIPOPROTEIN"/>
    <property type="match status" value="1"/>
</dbReference>
<gene>
    <name evidence="14" type="ORF">CWI39_2732p0010</name>
</gene>
<dbReference type="InterPro" id="IPR004299">
    <property type="entry name" value="MBOAT_fam"/>
</dbReference>
<evidence type="ECO:0000256" key="5">
    <source>
        <dbReference type="ARBA" id="ARBA00022692"/>
    </source>
</evidence>
<feature type="transmembrane region" description="Helical" evidence="13">
    <location>
        <begin position="59"/>
        <end position="79"/>
    </location>
</feature>
<organism evidence="14 15">
    <name type="scientific">Hamiltosporidium magnivora</name>
    <dbReference type="NCBI Taxonomy" id="148818"/>
    <lineage>
        <taxon>Eukaryota</taxon>
        <taxon>Fungi</taxon>
        <taxon>Fungi incertae sedis</taxon>
        <taxon>Microsporidia</taxon>
        <taxon>Dubosqiidae</taxon>
        <taxon>Hamiltosporidium</taxon>
    </lineage>
</organism>
<dbReference type="PANTHER" id="PTHR10408">
    <property type="entry name" value="STEROL O-ACYLTRANSFERASE"/>
    <property type="match status" value="1"/>
</dbReference>
<evidence type="ECO:0000256" key="12">
    <source>
        <dbReference type="PIRSR" id="PIRSR000439-1"/>
    </source>
</evidence>
<dbReference type="GO" id="GO:0004144">
    <property type="term" value="F:diacylglycerol O-acyltransferase activity"/>
    <property type="evidence" value="ECO:0007669"/>
    <property type="project" value="UniProtKB-ARBA"/>
</dbReference>
<evidence type="ECO:0000256" key="2">
    <source>
        <dbReference type="ARBA" id="ARBA00005189"/>
    </source>
</evidence>
<evidence type="ECO:0000313" key="15">
    <source>
        <dbReference type="Proteomes" id="UP000293045"/>
    </source>
</evidence>
<dbReference type="PANTHER" id="PTHR10408:SF7">
    <property type="entry name" value="DIACYLGLYCEROL O-ACYLTRANSFERASE 1"/>
    <property type="match status" value="1"/>
</dbReference>
<feature type="transmembrane region" description="Helical" evidence="13">
    <location>
        <begin position="86"/>
        <end position="105"/>
    </location>
</feature>
<reference evidence="14 15" key="1">
    <citation type="submission" date="2017-12" db="EMBL/GenBank/DDBJ databases">
        <authorList>
            <person name="Pombert J.-F."/>
            <person name="Haag K.L."/>
            <person name="Ebert D."/>
        </authorList>
    </citation>
    <scope>NUCLEOTIDE SEQUENCE [LARGE SCALE GENOMIC DNA]</scope>
    <source>
        <strain evidence="14">IL-BN-2</strain>
    </source>
</reference>
<dbReference type="Proteomes" id="UP000293045">
    <property type="component" value="Unassembled WGS sequence"/>
</dbReference>
<name>A0A4Q9KU98_9MICR</name>
<keyword evidence="5 13" id="KW-0812">Transmembrane</keyword>
<keyword evidence="7 13" id="KW-1133">Transmembrane helix</keyword>
<feature type="transmembrane region" description="Helical" evidence="13">
    <location>
        <begin position="111"/>
        <end position="135"/>
    </location>
</feature>
<dbReference type="GO" id="GO:0005789">
    <property type="term" value="C:endoplasmic reticulum membrane"/>
    <property type="evidence" value="ECO:0007669"/>
    <property type="project" value="UniProtKB-SubCell"/>
</dbReference>
<evidence type="ECO:0000256" key="9">
    <source>
        <dbReference type="ARBA" id="ARBA00023315"/>
    </source>
</evidence>
<feature type="transmembrane region" description="Helical" evidence="13">
    <location>
        <begin position="20"/>
        <end position="39"/>
    </location>
</feature>
<evidence type="ECO:0000256" key="6">
    <source>
        <dbReference type="ARBA" id="ARBA00022824"/>
    </source>
</evidence>
<feature type="active site" evidence="12">
    <location>
        <position position="342"/>
    </location>
</feature>
<dbReference type="PIRSF" id="PIRSF000439">
    <property type="entry name" value="Oat_ACAT_DAG_ARE"/>
    <property type="match status" value="1"/>
</dbReference>
<feature type="transmembrane region" description="Helical" evidence="13">
    <location>
        <begin position="259"/>
        <end position="279"/>
    </location>
</feature>
<keyword evidence="9 11" id="KW-0012">Acyltransferase</keyword>
<dbReference type="AlphaFoldDB" id="A0A4Q9KU98"/>
<feature type="transmembrane region" description="Helical" evidence="13">
    <location>
        <begin position="383"/>
        <end position="402"/>
    </location>
</feature>
<accession>A0A4Q9KU98</accession>
<protein>
    <recommendedName>
        <fullName evidence="11">O-acyltransferase</fullName>
    </recommendedName>
</protein>
<comment type="function">
    <text evidence="10">Sterol O-acyltransferase that catalyzes the formation of stery esters.</text>
</comment>
<dbReference type="VEuPathDB" id="MicrosporidiaDB:CWI36_0386p0020"/>
<evidence type="ECO:0000256" key="10">
    <source>
        <dbReference type="ARBA" id="ARBA00023568"/>
    </source>
</evidence>
<comment type="pathway">
    <text evidence="2">Lipid metabolism.</text>
</comment>
<evidence type="ECO:0000256" key="4">
    <source>
        <dbReference type="ARBA" id="ARBA00022679"/>
    </source>
</evidence>
<comment type="subcellular location">
    <subcellularLocation>
        <location evidence="1 11">Endoplasmic reticulum membrane</location>
        <topology evidence="1 11">Multi-pass membrane protein</topology>
    </subcellularLocation>
</comment>
<comment type="similarity">
    <text evidence="3 11">Belongs to the membrane-bound acyltransferase family. Sterol o-acyltransferase subfamily.</text>
</comment>
<sequence length="416" mass="49727">MEGSKILVNKNIKKRKIDGLKNLSIIISFIACIRFMFANYKKHGILITLPLQSLLFKDIQGLFYILIMNFFKCLFAFCNEYYFNNLIFKLIFLLSFEIFIGYLNVKYIQNVYFSLSLLILSVTFLMKTISFHIYFYRILTFGGGNEKFNDASKKVTHKTCSIENTKTKHFASKYTKPSFSYYLYFICIPTLCFRKKYKIRKNRNWISILNLFLRFLISILLIMFIMDQYAVPCIYNIENSRDIISLIENVLDLSISTTFLWLIFFYSCFYCFLNILARITKYKNDKFYKKWWNVSSIRQFWSCWNIPVHEWFKEVVYIPLVQNNYSKSHASCFIFFLSAILHEYVIGASTKMFKGWIFLSIFSQIFLIKISDYTCCFPNLGNYLFWCSFCIIGQPMCMFLYYRALYLKNVPLEMSM</sequence>
<feature type="transmembrane region" description="Helical" evidence="13">
    <location>
        <begin position="328"/>
        <end position="346"/>
    </location>
</feature>